<dbReference type="EMBL" id="MT143989">
    <property type="protein sequence ID" value="QJA45393.1"/>
    <property type="molecule type" value="Genomic_DNA"/>
</dbReference>
<dbReference type="AlphaFoldDB" id="A0A6H1ZBW3"/>
<proteinExistence type="predicted"/>
<organism evidence="1">
    <name type="scientific">viral metagenome</name>
    <dbReference type="NCBI Taxonomy" id="1070528"/>
    <lineage>
        <taxon>unclassified sequences</taxon>
        <taxon>metagenomes</taxon>
        <taxon>organismal metagenomes</taxon>
    </lineage>
</organism>
<sequence>MSQQKNKIIRKEIRKAVQDDLGISISWIKYLPLKTRIKYAVKIIRGKKG</sequence>
<gene>
    <name evidence="1" type="ORF">TM448A00224_0058</name>
</gene>
<reference evidence="1" key="1">
    <citation type="submission" date="2020-03" db="EMBL/GenBank/DDBJ databases">
        <title>The deep terrestrial virosphere.</title>
        <authorList>
            <person name="Holmfeldt K."/>
            <person name="Nilsson E."/>
            <person name="Simone D."/>
            <person name="Lopez-Fernandez M."/>
            <person name="Wu X."/>
            <person name="de Brujin I."/>
            <person name="Lundin D."/>
            <person name="Andersson A."/>
            <person name="Bertilsson S."/>
            <person name="Dopson M."/>
        </authorList>
    </citation>
    <scope>NUCLEOTIDE SEQUENCE</scope>
    <source>
        <strain evidence="1">TM448A00224</strain>
    </source>
</reference>
<accession>A0A6H1ZBW3</accession>
<name>A0A6H1ZBW3_9ZZZZ</name>
<evidence type="ECO:0000313" key="1">
    <source>
        <dbReference type="EMBL" id="QJA45393.1"/>
    </source>
</evidence>
<protein>
    <submittedName>
        <fullName evidence="1">Uncharacterized protein</fullName>
    </submittedName>
</protein>